<feature type="region of interest" description="Disordered" evidence="2">
    <location>
        <begin position="559"/>
        <end position="584"/>
    </location>
</feature>
<keyword evidence="5" id="KW-1185">Reference proteome</keyword>
<proteinExistence type="predicted"/>
<gene>
    <name evidence="4" type="ORF">ACFO8L_11045</name>
</gene>
<sequence length="584" mass="61911">MEATYDGLGRQVTTTQVERKPTAVALTTKSEYDDAGNLVAVIRPAGNRNQATVNAAGEVVTQTDALTHSNAFDYDLVGRTNKVTDALGNATVAEYDLAGRKTVVKDLNPTGTVLRTYGFEYDAANNPVSQTSPEGHVTRRTFDAGNRVTQLVEPVSASKTITSSFGYDAADRKTRTTDGRGNAVIVTYNTLGSEESRIEPSTAAHPGIADRTWTFSYDAAGNQVGVLQPGGVRTTNTFDNLNRLVNEAGTGAEAATQANAFGYDLAGRRTSAGDLNFTFNDRGLVLKTAKTGTSGDLSSFGYDANDRLVQRTDASGSATFTWDTADRLKTLSDPVTATTLTYGYDNADRLTGIDYGTNKPKRTYAYDPMDRLTGDTLKTSSSAAIASITYGYDLDDNLTTKTTAGTAGAGTNTYAYDHSNRLTSWTAPGGATTDYTWDDAGNRTQAGTQTFTYDERNRLQSGGGSTYTYTARGTTASQTTGSVTKMLQFDAFNRMTSDGNAAYTYDALDRMTSRTQGTTTSKYLYGDFGNDVVAMTDAAGVKQAGYSRGVRGEIIGISDSSGPASLSPTSMATSSAPSAPLAPH</sequence>
<feature type="domain" description="Teneurin-like YD-shell" evidence="3">
    <location>
        <begin position="340"/>
        <end position="528"/>
    </location>
</feature>
<evidence type="ECO:0000313" key="4">
    <source>
        <dbReference type="EMBL" id="MFC4586613.1"/>
    </source>
</evidence>
<dbReference type="EMBL" id="JBHSFN010000005">
    <property type="protein sequence ID" value="MFC4586613.1"/>
    <property type="molecule type" value="Genomic_DNA"/>
</dbReference>
<dbReference type="NCBIfam" id="TIGR01643">
    <property type="entry name" value="YD_repeat_2x"/>
    <property type="match status" value="2"/>
</dbReference>
<dbReference type="Pfam" id="PF25023">
    <property type="entry name" value="TEN_YD-shell"/>
    <property type="match status" value="1"/>
</dbReference>
<comment type="caution">
    <text evidence="4">The sequence shown here is derived from an EMBL/GenBank/DDBJ whole genome shotgun (WGS) entry which is preliminary data.</text>
</comment>
<dbReference type="InterPro" id="IPR031325">
    <property type="entry name" value="RHS_repeat"/>
</dbReference>
<dbReference type="InterPro" id="IPR056823">
    <property type="entry name" value="TEN-like_YD-shell"/>
</dbReference>
<keyword evidence="1" id="KW-0677">Repeat</keyword>
<evidence type="ECO:0000259" key="3">
    <source>
        <dbReference type="Pfam" id="PF25023"/>
    </source>
</evidence>
<dbReference type="Proteomes" id="UP001595891">
    <property type="component" value="Unassembled WGS sequence"/>
</dbReference>
<dbReference type="InterPro" id="IPR006530">
    <property type="entry name" value="YD"/>
</dbReference>
<accession>A0ABV9EBM2</accession>
<dbReference type="PANTHER" id="PTHR32305:SF17">
    <property type="entry name" value="TRNA NUCLEASE WAPA"/>
    <property type="match status" value="1"/>
</dbReference>
<protein>
    <recommendedName>
        <fullName evidence="3">Teneurin-like YD-shell domain-containing protein</fullName>
    </recommendedName>
</protein>
<evidence type="ECO:0000256" key="2">
    <source>
        <dbReference type="SAM" id="MobiDB-lite"/>
    </source>
</evidence>
<organism evidence="4 5">
    <name type="scientific">Sphaerisporangium corydalis</name>
    <dbReference type="NCBI Taxonomy" id="1441875"/>
    <lineage>
        <taxon>Bacteria</taxon>
        <taxon>Bacillati</taxon>
        <taxon>Actinomycetota</taxon>
        <taxon>Actinomycetes</taxon>
        <taxon>Streptosporangiales</taxon>
        <taxon>Streptosporangiaceae</taxon>
        <taxon>Sphaerisporangium</taxon>
    </lineage>
</organism>
<evidence type="ECO:0000313" key="5">
    <source>
        <dbReference type="Proteomes" id="UP001595891"/>
    </source>
</evidence>
<dbReference type="PANTHER" id="PTHR32305">
    <property type="match status" value="1"/>
</dbReference>
<dbReference type="InterPro" id="IPR050708">
    <property type="entry name" value="T6SS_VgrG/RHS"/>
</dbReference>
<dbReference type="RefSeq" id="WP_262841375.1">
    <property type="nucleotide sequence ID" value="NZ_JANZYP010000005.1"/>
</dbReference>
<evidence type="ECO:0000256" key="1">
    <source>
        <dbReference type="ARBA" id="ARBA00022737"/>
    </source>
</evidence>
<dbReference type="Pfam" id="PF05593">
    <property type="entry name" value="RHS_repeat"/>
    <property type="match status" value="2"/>
</dbReference>
<dbReference type="Gene3D" id="2.180.10.10">
    <property type="entry name" value="RHS repeat-associated core"/>
    <property type="match status" value="1"/>
</dbReference>
<feature type="compositionally biased region" description="Low complexity" evidence="2">
    <location>
        <begin position="563"/>
        <end position="584"/>
    </location>
</feature>
<reference evidence="5" key="1">
    <citation type="journal article" date="2019" name="Int. J. Syst. Evol. Microbiol.">
        <title>The Global Catalogue of Microorganisms (GCM) 10K type strain sequencing project: providing services to taxonomists for standard genome sequencing and annotation.</title>
        <authorList>
            <consortium name="The Broad Institute Genomics Platform"/>
            <consortium name="The Broad Institute Genome Sequencing Center for Infectious Disease"/>
            <person name="Wu L."/>
            <person name="Ma J."/>
        </authorList>
    </citation>
    <scope>NUCLEOTIDE SEQUENCE [LARGE SCALE GENOMIC DNA]</scope>
    <source>
        <strain evidence="5">CCUG 49560</strain>
    </source>
</reference>
<name>A0ABV9EBM2_9ACTN</name>